<evidence type="ECO:0000256" key="12">
    <source>
        <dbReference type="ARBA" id="ARBA00034000"/>
    </source>
</evidence>
<protein>
    <recommendedName>
        <fullName evidence="4">serine-type D-Ala-D-Ala carboxypeptidase</fullName>
        <ecNumber evidence="4">3.4.16.4</ecNumber>
    </recommendedName>
</protein>
<keyword evidence="7" id="KW-0732">Signal</keyword>
<evidence type="ECO:0000313" key="18">
    <source>
        <dbReference type="EMBL" id="MBD3323404.1"/>
    </source>
</evidence>
<gene>
    <name evidence="18" type="ORF">GF339_02400</name>
</gene>
<dbReference type="SUPFAM" id="SSF69189">
    <property type="entry name" value="Penicillin-binding protein associated domain"/>
    <property type="match status" value="1"/>
</dbReference>
<feature type="domain" description="Peptidase S11 D-Ala-D-Ala carboxypeptidase A C-terminal" evidence="17">
    <location>
        <begin position="295"/>
        <end position="387"/>
    </location>
</feature>
<name>A0A9D5JSU1_9BACT</name>
<dbReference type="PANTHER" id="PTHR21581">
    <property type="entry name" value="D-ALANYL-D-ALANINE CARBOXYPEPTIDASE"/>
    <property type="match status" value="1"/>
</dbReference>
<dbReference type="InterPro" id="IPR001967">
    <property type="entry name" value="Peptidase_S11_N"/>
</dbReference>
<evidence type="ECO:0000256" key="2">
    <source>
        <dbReference type="ARBA" id="ARBA00004752"/>
    </source>
</evidence>
<feature type="active site" description="Acyl-ester intermediate" evidence="13">
    <location>
        <position position="75"/>
    </location>
</feature>
<feature type="active site" description="Proton acceptor" evidence="13">
    <location>
        <position position="78"/>
    </location>
</feature>
<dbReference type="PRINTS" id="PR00725">
    <property type="entry name" value="DADACBPTASE1"/>
</dbReference>
<dbReference type="GO" id="GO:0009002">
    <property type="term" value="F:serine-type D-Ala-D-Ala carboxypeptidase activity"/>
    <property type="evidence" value="ECO:0007669"/>
    <property type="project" value="UniProtKB-EC"/>
</dbReference>
<dbReference type="SMART" id="SM00936">
    <property type="entry name" value="PBP5_C"/>
    <property type="match status" value="1"/>
</dbReference>
<evidence type="ECO:0000256" key="14">
    <source>
        <dbReference type="PIRSR" id="PIRSR618044-2"/>
    </source>
</evidence>
<dbReference type="AlphaFoldDB" id="A0A9D5JSU1"/>
<feature type="binding site" evidence="14">
    <location>
        <position position="244"/>
    </location>
    <ligand>
        <name>substrate</name>
    </ligand>
</feature>
<dbReference type="SUPFAM" id="SSF56601">
    <property type="entry name" value="beta-lactamase/transpeptidase-like"/>
    <property type="match status" value="1"/>
</dbReference>
<evidence type="ECO:0000256" key="5">
    <source>
        <dbReference type="ARBA" id="ARBA00022645"/>
    </source>
</evidence>
<feature type="active site" evidence="13">
    <location>
        <position position="135"/>
    </location>
</feature>
<comment type="pathway">
    <text evidence="2">Cell wall biogenesis; peptidoglycan biosynthesis.</text>
</comment>
<evidence type="ECO:0000256" key="10">
    <source>
        <dbReference type="ARBA" id="ARBA00022984"/>
    </source>
</evidence>
<dbReference type="InterPro" id="IPR037167">
    <property type="entry name" value="Peptidase_S11_C_sf"/>
</dbReference>
<dbReference type="Gene3D" id="3.40.710.10">
    <property type="entry name" value="DD-peptidase/beta-lactamase superfamily"/>
    <property type="match status" value="1"/>
</dbReference>
<evidence type="ECO:0000256" key="6">
    <source>
        <dbReference type="ARBA" id="ARBA00022670"/>
    </source>
</evidence>
<evidence type="ECO:0000256" key="11">
    <source>
        <dbReference type="ARBA" id="ARBA00023316"/>
    </source>
</evidence>
<dbReference type="EMBL" id="WJJP01000071">
    <property type="protein sequence ID" value="MBD3323404.1"/>
    <property type="molecule type" value="Genomic_DNA"/>
</dbReference>
<evidence type="ECO:0000256" key="3">
    <source>
        <dbReference type="ARBA" id="ARBA00007164"/>
    </source>
</evidence>
<evidence type="ECO:0000256" key="9">
    <source>
        <dbReference type="ARBA" id="ARBA00022960"/>
    </source>
</evidence>
<evidence type="ECO:0000259" key="17">
    <source>
        <dbReference type="SMART" id="SM00936"/>
    </source>
</evidence>
<dbReference type="PANTHER" id="PTHR21581:SF6">
    <property type="entry name" value="TRAFFICKING PROTEIN PARTICLE COMPLEX SUBUNIT 12"/>
    <property type="match status" value="1"/>
</dbReference>
<dbReference type="Proteomes" id="UP000649604">
    <property type="component" value="Unassembled WGS sequence"/>
</dbReference>
<dbReference type="InterPro" id="IPR015956">
    <property type="entry name" value="Peniciliin-bd_prot_C_sf"/>
</dbReference>
<comment type="catalytic activity">
    <reaction evidence="12">
        <text>Preferential cleavage: (Ac)2-L-Lys-D-Ala-|-D-Ala. Also transpeptidation of peptidyl-alanyl moieties that are N-acyl substituents of D-alanine.</text>
        <dbReference type="EC" id="3.4.16.4"/>
    </reaction>
</comment>
<accession>A0A9D5JSU1</accession>
<comment type="caution">
    <text evidence="18">The sequence shown here is derived from an EMBL/GenBank/DDBJ whole genome shotgun (WGS) entry which is preliminary data.</text>
</comment>
<dbReference type="Pfam" id="PF00768">
    <property type="entry name" value="Peptidase_S11"/>
    <property type="match status" value="1"/>
</dbReference>
<comment type="similarity">
    <text evidence="3 15">Belongs to the peptidase S11 family.</text>
</comment>
<evidence type="ECO:0000256" key="8">
    <source>
        <dbReference type="ARBA" id="ARBA00022801"/>
    </source>
</evidence>
<keyword evidence="5 18" id="KW-0121">Carboxypeptidase</keyword>
<proteinExistence type="inferred from homology"/>
<dbReference type="Gene3D" id="2.60.410.10">
    <property type="entry name" value="D-Ala-D-Ala carboxypeptidase, C-terminal domain"/>
    <property type="match status" value="1"/>
</dbReference>
<keyword evidence="8" id="KW-0378">Hydrolase</keyword>
<keyword evidence="11" id="KW-0961">Cell wall biogenesis/degradation</keyword>
<sequence length="403" mass="44342">MFCGMIEMEGSSMMYSVRLQKFWVVVTISVLVIVVFSSTGFTANEPDYKSAILMDAETGQVLFEKSAHTQVIPASVVKMMVLLIVLEKIEAGELHLSDIVTVSAWASKIGGQQVYLAEGETFPLADLLKAVAISSANDAATAIAEHVAGDADAFVVMMNARAKELHMEDTVFANEHGLPPDRGQKENYTTAYDIALLARELLKHPQVLTWTSTIEDTSFRNGTFTLTNTNRQLLRNYRGLDGLKTGFHSRGAGFNVCATAKRQDVRLIAVVMGVPSKGDRYRAVVGLLNRGFNQFERVVVLRKGFTVGEPLRIENGKERATTLVASENAVVLVEKGQEEALKQTVHIPVDRIVAPVREGMRFGEVVISIGEQVVTKVDLVTENTIEKGSLVDRLKWWIVDKVS</sequence>
<keyword evidence="16" id="KW-1133">Transmembrane helix</keyword>
<dbReference type="GO" id="GO:0071555">
    <property type="term" value="P:cell wall organization"/>
    <property type="evidence" value="ECO:0007669"/>
    <property type="project" value="UniProtKB-KW"/>
</dbReference>
<evidence type="ECO:0000256" key="1">
    <source>
        <dbReference type="ARBA" id="ARBA00003217"/>
    </source>
</evidence>
<dbReference type="EC" id="3.4.16.4" evidence="4"/>
<evidence type="ECO:0000256" key="7">
    <source>
        <dbReference type="ARBA" id="ARBA00022729"/>
    </source>
</evidence>
<evidence type="ECO:0000256" key="15">
    <source>
        <dbReference type="RuleBase" id="RU004016"/>
    </source>
</evidence>
<reference evidence="18" key="1">
    <citation type="submission" date="2019-11" db="EMBL/GenBank/DDBJ databases">
        <title>Microbial mats filling the niche in hypersaline microbial mats.</title>
        <authorList>
            <person name="Wong H.L."/>
            <person name="Macleod F.I."/>
            <person name="White R.A. III"/>
            <person name="Burns B.P."/>
        </authorList>
    </citation>
    <scope>NUCLEOTIDE SEQUENCE</scope>
    <source>
        <strain evidence="18">Rbin_158</strain>
    </source>
</reference>
<keyword evidence="16" id="KW-0472">Membrane</keyword>
<keyword evidence="16" id="KW-0812">Transmembrane</keyword>
<keyword evidence="10" id="KW-0573">Peptidoglycan synthesis</keyword>
<dbReference type="InterPro" id="IPR012338">
    <property type="entry name" value="Beta-lactam/transpept-like"/>
</dbReference>
<feature type="transmembrane region" description="Helical" evidence="16">
    <location>
        <begin position="21"/>
        <end position="41"/>
    </location>
</feature>
<dbReference type="InterPro" id="IPR012907">
    <property type="entry name" value="Peptidase_S11_C"/>
</dbReference>
<dbReference type="Pfam" id="PF07943">
    <property type="entry name" value="PBP5_C"/>
    <property type="match status" value="1"/>
</dbReference>
<dbReference type="GO" id="GO:0008360">
    <property type="term" value="P:regulation of cell shape"/>
    <property type="evidence" value="ECO:0007669"/>
    <property type="project" value="UniProtKB-KW"/>
</dbReference>
<dbReference type="GO" id="GO:0009252">
    <property type="term" value="P:peptidoglycan biosynthetic process"/>
    <property type="evidence" value="ECO:0007669"/>
    <property type="project" value="UniProtKB-KW"/>
</dbReference>
<dbReference type="InterPro" id="IPR018044">
    <property type="entry name" value="Peptidase_S11"/>
</dbReference>
<evidence type="ECO:0000256" key="16">
    <source>
        <dbReference type="SAM" id="Phobius"/>
    </source>
</evidence>
<organism evidence="18 19">
    <name type="scientific">candidate division KSB3 bacterium</name>
    <dbReference type="NCBI Taxonomy" id="2044937"/>
    <lineage>
        <taxon>Bacteria</taxon>
        <taxon>candidate division KSB3</taxon>
    </lineage>
</organism>
<evidence type="ECO:0000313" key="19">
    <source>
        <dbReference type="Proteomes" id="UP000649604"/>
    </source>
</evidence>
<comment type="function">
    <text evidence="1">Removes C-terminal D-alanyl residues from sugar-peptide cell wall precursors.</text>
</comment>
<dbReference type="GO" id="GO:0006508">
    <property type="term" value="P:proteolysis"/>
    <property type="evidence" value="ECO:0007669"/>
    <property type="project" value="UniProtKB-KW"/>
</dbReference>
<keyword evidence="6" id="KW-0645">Protease</keyword>
<keyword evidence="9" id="KW-0133">Cell shape</keyword>
<evidence type="ECO:0000256" key="13">
    <source>
        <dbReference type="PIRSR" id="PIRSR618044-1"/>
    </source>
</evidence>
<evidence type="ECO:0000256" key="4">
    <source>
        <dbReference type="ARBA" id="ARBA00012448"/>
    </source>
</evidence>